<comment type="subcellular location">
    <subcellularLocation>
        <location evidence="1">Plastid</location>
    </subcellularLocation>
</comment>
<name>A0A7S4ADN7_9STRA</name>
<organism evidence="5">
    <name type="scientific">Pseudo-nitzschia australis</name>
    <dbReference type="NCBI Taxonomy" id="44445"/>
    <lineage>
        <taxon>Eukaryota</taxon>
        <taxon>Sar</taxon>
        <taxon>Stramenopiles</taxon>
        <taxon>Ochrophyta</taxon>
        <taxon>Bacillariophyta</taxon>
        <taxon>Bacillariophyceae</taxon>
        <taxon>Bacillariophycidae</taxon>
        <taxon>Bacillariales</taxon>
        <taxon>Bacillariaceae</taxon>
        <taxon>Pseudo-nitzschia</taxon>
    </lineage>
</organism>
<evidence type="ECO:0000313" key="5">
    <source>
        <dbReference type="EMBL" id="CAE0712070.1"/>
    </source>
</evidence>
<dbReference type="GO" id="GO:0009536">
    <property type="term" value="C:plastid"/>
    <property type="evidence" value="ECO:0007669"/>
    <property type="project" value="UniProtKB-SubCell"/>
</dbReference>
<feature type="domain" description="Plastid lipid-associated protein/fibrillin conserved" evidence="4">
    <location>
        <begin position="54"/>
        <end position="195"/>
    </location>
</feature>
<feature type="signal peptide" evidence="3">
    <location>
        <begin position="1"/>
        <end position="32"/>
    </location>
</feature>
<gene>
    <name evidence="5" type="ORF">PAUS00366_LOCUS4822</name>
</gene>
<keyword evidence="2" id="KW-0934">Plastid</keyword>
<protein>
    <recommendedName>
        <fullName evidence="4">Plastid lipid-associated protein/fibrillin conserved domain-containing protein</fullName>
    </recommendedName>
</protein>
<reference evidence="5" key="1">
    <citation type="submission" date="2021-01" db="EMBL/GenBank/DDBJ databases">
        <authorList>
            <person name="Corre E."/>
            <person name="Pelletier E."/>
            <person name="Niang G."/>
            <person name="Scheremetjew M."/>
            <person name="Finn R."/>
            <person name="Kale V."/>
            <person name="Holt S."/>
            <person name="Cochrane G."/>
            <person name="Meng A."/>
            <person name="Brown T."/>
            <person name="Cohen L."/>
        </authorList>
    </citation>
    <scope>NUCLEOTIDE SEQUENCE</scope>
    <source>
        <strain evidence="5">10249 10 AB</strain>
    </source>
</reference>
<evidence type="ECO:0000256" key="1">
    <source>
        <dbReference type="ARBA" id="ARBA00004474"/>
    </source>
</evidence>
<feature type="chain" id="PRO_5031510333" description="Plastid lipid-associated protein/fibrillin conserved domain-containing protein" evidence="3">
    <location>
        <begin position="33"/>
        <end position="216"/>
    </location>
</feature>
<keyword evidence="3" id="KW-0732">Signal</keyword>
<dbReference type="Pfam" id="PF04755">
    <property type="entry name" value="PAP_fibrillin"/>
    <property type="match status" value="1"/>
</dbReference>
<evidence type="ECO:0000259" key="4">
    <source>
        <dbReference type="Pfam" id="PF04755"/>
    </source>
</evidence>
<dbReference type="AlphaFoldDB" id="A0A7S4ADN7"/>
<dbReference type="InterPro" id="IPR006843">
    <property type="entry name" value="PAP/fibrillin_dom"/>
</dbReference>
<evidence type="ECO:0000256" key="3">
    <source>
        <dbReference type="SAM" id="SignalP"/>
    </source>
</evidence>
<proteinExistence type="predicted"/>
<dbReference type="PANTHER" id="PTHR31906">
    <property type="entry name" value="PLASTID-LIPID-ASSOCIATED PROTEIN 4, CHLOROPLASTIC-RELATED"/>
    <property type="match status" value="1"/>
</dbReference>
<dbReference type="EMBL" id="HBIX01006109">
    <property type="protein sequence ID" value="CAE0712070.1"/>
    <property type="molecule type" value="Transcribed_RNA"/>
</dbReference>
<sequence length="216" mass="24259">MKFLVTNGPCLAALSFLAIALAVTNNISRCEAFSFVDGLKSRAKTDLIEQVTSGAPNEKILEAVRNVERFSVLGGANLKNPLLPGNWLMVWTTSNSIAGKTRPNLFQTNTPPEQLLDLENGQAVNAEKIFGIQNAVRADLSPQTKNRVKVQFREFSVGPIKYKPDPDKFKGELSVTYLDEDMRISRGDMGNAFVLLRESTQRKEADRIWREWRKSW</sequence>
<accession>A0A7S4ADN7</accession>
<evidence type="ECO:0000256" key="2">
    <source>
        <dbReference type="ARBA" id="ARBA00022640"/>
    </source>
</evidence>
<dbReference type="InterPro" id="IPR039633">
    <property type="entry name" value="PAP"/>
</dbReference>